<organism evidence="3 4">
    <name type="scientific">Actinomadura pelletieri DSM 43383</name>
    <dbReference type="NCBI Taxonomy" id="1120940"/>
    <lineage>
        <taxon>Bacteria</taxon>
        <taxon>Bacillati</taxon>
        <taxon>Actinomycetota</taxon>
        <taxon>Actinomycetes</taxon>
        <taxon>Streptosporangiales</taxon>
        <taxon>Thermomonosporaceae</taxon>
        <taxon>Actinomadura</taxon>
    </lineage>
</organism>
<evidence type="ECO:0000313" key="4">
    <source>
        <dbReference type="Proteomes" id="UP000274601"/>
    </source>
</evidence>
<accession>A0A495QJQ3</accession>
<dbReference type="AlphaFoldDB" id="A0A495QJQ3"/>
<dbReference type="PANTHER" id="PTHR35788">
    <property type="entry name" value="EXPORTED PROTEIN-RELATED"/>
    <property type="match status" value="1"/>
</dbReference>
<dbReference type="InterPro" id="IPR052913">
    <property type="entry name" value="Glycopeptide_resist_protein"/>
</dbReference>
<protein>
    <submittedName>
        <fullName evidence="3">VanW like protein</fullName>
    </submittedName>
</protein>
<evidence type="ECO:0000256" key="2">
    <source>
        <dbReference type="SAM" id="Phobius"/>
    </source>
</evidence>
<proteinExistence type="predicted"/>
<dbReference type="Proteomes" id="UP000274601">
    <property type="component" value="Unassembled WGS sequence"/>
</dbReference>
<keyword evidence="2" id="KW-0812">Transmembrane</keyword>
<dbReference type="InterPro" id="IPR007391">
    <property type="entry name" value="Vancomycin_resist_VanW"/>
</dbReference>
<dbReference type="EMBL" id="RBWU01000005">
    <property type="protein sequence ID" value="RKS72244.1"/>
    <property type="molecule type" value="Genomic_DNA"/>
</dbReference>
<evidence type="ECO:0000256" key="1">
    <source>
        <dbReference type="SAM" id="MobiDB-lite"/>
    </source>
</evidence>
<gene>
    <name evidence="3" type="ORF">BZB76_5065</name>
</gene>
<dbReference type="Pfam" id="PF04294">
    <property type="entry name" value="VanW"/>
    <property type="match status" value="1"/>
</dbReference>
<keyword evidence="4" id="KW-1185">Reference proteome</keyword>
<comment type="caution">
    <text evidence="3">The sequence shown here is derived from an EMBL/GenBank/DDBJ whole genome shotgun (WGS) entry which is preliminary data.</text>
</comment>
<keyword evidence="2" id="KW-1133">Transmembrane helix</keyword>
<name>A0A495QJQ3_9ACTN</name>
<feature type="region of interest" description="Disordered" evidence="1">
    <location>
        <begin position="1"/>
        <end position="39"/>
    </location>
</feature>
<evidence type="ECO:0000313" key="3">
    <source>
        <dbReference type="EMBL" id="RKS72244.1"/>
    </source>
</evidence>
<reference evidence="3 4" key="1">
    <citation type="submission" date="2018-10" db="EMBL/GenBank/DDBJ databases">
        <title>Genomic Encyclopedia of Archaeal and Bacterial Type Strains, Phase II (KMG-II): from individual species to whole genera.</title>
        <authorList>
            <person name="Goeker M."/>
        </authorList>
    </citation>
    <scope>NUCLEOTIDE SEQUENCE [LARGE SCALE GENOMIC DNA]</scope>
    <source>
        <strain evidence="3 4">DSM 43383</strain>
    </source>
</reference>
<sequence>MWSFVRRTRTGGGRRPGRRRPGGARAQDTRAGGGKGRFHARQPELRDCVRQWWPLVAGALATTGLLLGAYLGLARGSGASTAQADRQQVPRNDALPVKAVPDRGTRAEPMSTYTTWFEPGEPRVRNIALAAEMLDGHVVAPGTTFSFNDVVGPRTESRGYVPAPAIMGSRLVNDVGGGVCQVSSTLFNAVFRAGLDIRKARAHSMYMPEYPEGREAAVSYPGLDFTWRNDTRRPVRIEVVHGASSLTVNLWGERRYQVRSRSSERYGVTPFGTGSGRGWDCVPTRGRNGFEIDVWRTLLRDGRQVRREKFHTEYRPQPKVTCLE</sequence>
<feature type="transmembrane region" description="Helical" evidence="2">
    <location>
        <begin position="52"/>
        <end position="73"/>
    </location>
</feature>
<keyword evidence="2" id="KW-0472">Membrane</keyword>
<dbReference type="PANTHER" id="PTHR35788:SF1">
    <property type="entry name" value="EXPORTED PROTEIN"/>
    <property type="match status" value="1"/>
</dbReference>